<protein>
    <submittedName>
        <fullName evidence="2">Uncharacterized protein</fullName>
    </submittedName>
</protein>
<accession>A0A9X9LCT1</accession>
<evidence type="ECO:0000256" key="1">
    <source>
        <dbReference type="SAM" id="MobiDB-lite"/>
    </source>
</evidence>
<feature type="compositionally biased region" description="Basic residues" evidence="1">
    <location>
        <begin position="50"/>
        <end position="62"/>
    </location>
</feature>
<feature type="compositionally biased region" description="Basic and acidic residues" evidence="1">
    <location>
        <begin position="118"/>
        <end position="130"/>
    </location>
</feature>
<sequence length="130" mass="13908">MIPPAPEIRCATHFLACEVPGDMTQKGELVLTAPPGGQREPALRDSFTAHLRRGPHRSRPGWHPKPSAGHPNSAGPRSGVASVGSSRPPRAGRLRSGVSARAGHRAATSPTLFTSRGQKLERDRQRSARD</sequence>
<dbReference type="Proteomes" id="UP000269945">
    <property type="component" value="Unassembled WGS sequence"/>
</dbReference>
<evidence type="ECO:0000313" key="2">
    <source>
        <dbReference type="EMBL" id="VCW49309.1"/>
    </source>
</evidence>
<evidence type="ECO:0000313" key="3">
    <source>
        <dbReference type="Proteomes" id="UP000269945"/>
    </source>
</evidence>
<keyword evidence="3" id="KW-1185">Reference proteome</keyword>
<reference evidence="2 3" key="1">
    <citation type="submission" date="2018-10" db="EMBL/GenBank/DDBJ databases">
        <authorList>
            <person name="Ekblom R."/>
            <person name="Jareborg N."/>
        </authorList>
    </citation>
    <scope>NUCLEOTIDE SEQUENCE [LARGE SCALE GENOMIC DNA]</scope>
    <source>
        <tissue evidence="2">Muscle</tissue>
    </source>
</reference>
<feature type="region of interest" description="Disordered" evidence="1">
    <location>
        <begin position="28"/>
        <end position="130"/>
    </location>
</feature>
<feature type="non-terminal residue" evidence="2">
    <location>
        <position position="130"/>
    </location>
</feature>
<name>A0A9X9LCT1_GULGU</name>
<organism evidence="2 3">
    <name type="scientific">Gulo gulo</name>
    <name type="common">Wolverine</name>
    <name type="synonym">Gluton</name>
    <dbReference type="NCBI Taxonomy" id="48420"/>
    <lineage>
        <taxon>Eukaryota</taxon>
        <taxon>Metazoa</taxon>
        <taxon>Chordata</taxon>
        <taxon>Craniata</taxon>
        <taxon>Vertebrata</taxon>
        <taxon>Euteleostomi</taxon>
        <taxon>Mammalia</taxon>
        <taxon>Eutheria</taxon>
        <taxon>Laurasiatheria</taxon>
        <taxon>Carnivora</taxon>
        <taxon>Caniformia</taxon>
        <taxon>Musteloidea</taxon>
        <taxon>Mustelidae</taxon>
        <taxon>Guloninae</taxon>
        <taxon>Gulo</taxon>
    </lineage>
</organism>
<gene>
    <name evidence="2" type="ORF">BN2614_LOCUS13</name>
</gene>
<dbReference type="EMBL" id="CYRY02000292">
    <property type="protein sequence ID" value="VCW49309.1"/>
    <property type="molecule type" value="Genomic_DNA"/>
</dbReference>
<comment type="caution">
    <text evidence="2">The sequence shown here is derived from an EMBL/GenBank/DDBJ whole genome shotgun (WGS) entry which is preliminary data.</text>
</comment>
<proteinExistence type="predicted"/>
<dbReference type="AlphaFoldDB" id="A0A9X9LCT1"/>
<feature type="compositionally biased region" description="Polar residues" evidence="1">
    <location>
        <begin position="108"/>
        <end position="117"/>
    </location>
</feature>